<dbReference type="GO" id="GO:0000455">
    <property type="term" value="P:enzyme-directed rRNA pseudouridine synthesis"/>
    <property type="evidence" value="ECO:0007669"/>
    <property type="project" value="UniProtKB-ARBA"/>
</dbReference>
<comment type="caution">
    <text evidence="5">The sequence shown here is derived from an EMBL/GenBank/DDBJ whole genome shotgun (WGS) entry which is preliminary data.</text>
</comment>
<comment type="similarity">
    <text evidence="1">Belongs to the pseudouridine synthase RsuA family.</text>
</comment>
<dbReference type="CDD" id="cd00165">
    <property type="entry name" value="S4"/>
    <property type="match status" value="1"/>
</dbReference>
<evidence type="ECO:0000256" key="3">
    <source>
        <dbReference type="PROSITE-ProRule" id="PRU00182"/>
    </source>
</evidence>
<dbReference type="GO" id="GO:0003723">
    <property type="term" value="F:RNA binding"/>
    <property type="evidence" value="ECO:0007669"/>
    <property type="project" value="UniProtKB-KW"/>
</dbReference>
<dbReference type="InterPro" id="IPR036986">
    <property type="entry name" value="S4_RNA-bd_sf"/>
</dbReference>
<reference evidence="6" key="1">
    <citation type="submission" date="2017-09" db="EMBL/GenBank/DDBJ databases">
        <title>Depth-based differentiation of microbial function through sediment-hosted aquifers and enrichment of novel symbionts in the deep terrestrial subsurface.</title>
        <authorList>
            <person name="Probst A.J."/>
            <person name="Ladd B."/>
            <person name="Jarett J.K."/>
            <person name="Geller-Mcgrath D.E."/>
            <person name="Sieber C.M.K."/>
            <person name="Emerson J.B."/>
            <person name="Anantharaman K."/>
            <person name="Thomas B.C."/>
            <person name="Malmstrom R."/>
            <person name="Stieglmeier M."/>
            <person name="Klingl A."/>
            <person name="Woyke T."/>
            <person name="Ryan C.M."/>
            <person name="Banfield J.F."/>
        </authorList>
    </citation>
    <scope>NUCLEOTIDE SEQUENCE [LARGE SCALE GENOMIC DNA]</scope>
</reference>
<dbReference type="AlphaFoldDB" id="A0A2M7TH72"/>
<organism evidence="5 6">
    <name type="scientific">candidate division WWE3 bacterium CG_4_10_14_0_2_um_filter_41_14</name>
    <dbReference type="NCBI Taxonomy" id="1975072"/>
    <lineage>
        <taxon>Bacteria</taxon>
        <taxon>Katanobacteria</taxon>
    </lineage>
</organism>
<evidence type="ECO:0000313" key="6">
    <source>
        <dbReference type="Proteomes" id="UP000228920"/>
    </source>
</evidence>
<evidence type="ECO:0000313" key="5">
    <source>
        <dbReference type="EMBL" id="PIZ45527.1"/>
    </source>
</evidence>
<name>A0A2M7TH72_UNCKA</name>
<evidence type="ECO:0000256" key="1">
    <source>
        <dbReference type="ARBA" id="ARBA00008348"/>
    </source>
</evidence>
<dbReference type="Gene3D" id="3.10.290.10">
    <property type="entry name" value="RNA-binding S4 domain"/>
    <property type="match status" value="1"/>
</dbReference>
<dbReference type="PROSITE" id="PS01149">
    <property type="entry name" value="PSI_RSU"/>
    <property type="match status" value="1"/>
</dbReference>
<sequence>MRISKYFSQQKIASRRETEKLMTQGKITVNGKVVTDLGRQINPETDVVKIVGVIDSKTTVAYYKPRNISSSKIFEEGTSVFDLLPQFSHLNTIGRLDKASEGLIILSDDGVLTAQLTSAEHTIENDTSLWFEEKLTHTPY</sequence>
<dbReference type="SMART" id="SM00363">
    <property type="entry name" value="S4"/>
    <property type="match status" value="1"/>
</dbReference>
<accession>A0A2M7TH72</accession>
<keyword evidence="2" id="KW-0413">Isomerase</keyword>
<evidence type="ECO:0000259" key="4">
    <source>
        <dbReference type="SMART" id="SM00363"/>
    </source>
</evidence>
<dbReference type="PANTHER" id="PTHR47683:SF2">
    <property type="entry name" value="RNA-BINDING S4 DOMAIN-CONTAINING PROTEIN"/>
    <property type="match status" value="1"/>
</dbReference>
<feature type="domain" description="RNA-binding S4" evidence="4">
    <location>
        <begin position="1"/>
        <end position="64"/>
    </location>
</feature>
<dbReference type="InterPro" id="IPR018496">
    <property type="entry name" value="PsdUridine_synth_RsuA/RluB_CS"/>
</dbReference>
<dbReference type="EMBL" id="PFNL01000132">
    <property type="protein sequence ID" value="PIZ45527.1"/>
    <property type="molecule type" value="Genomic_DNA"/>
</dbReference>
<dbReference type="PROSITE" id="PS50889">
    <property type="entry name" value="S4"/>
    <property type="match status" value="1"/>
</dbReference>
<protein>
    <recommendedName>
        <fullName evidence="4">RNA-binding S4 domain-containing protein</fullName>
    </recommendedName>
</protein>
<dbReference type="InterPro" id="IPR002942">
    <property type="entry name" value="S4_RNA-bd"/>
</dbReference>
<dbReference type="GO" id="GO:0120159">
    <property type="term" value="F:rRNA pseudouridine synthase activity"/>
    <property type="evidence" value="ECO:0007669"/>
    <property type="project" value="UniProtKB-ARBA"/>
</dbReference>
<dbReference type="SUPFAM" id="SSF55174">
    <property type="entry name" value="Alpha-L RNA-binding motif"/>
    <property type="match status" value="1"/>
</dbReference>
<keyword evidence="3" id="KW-0694">RNA-binding</keyword>
<dbReference type="Gene3D" id="3.30.70.580">
    <property type="entry name" value="Pseudouridine synthase I, catalytic domain, N-terminal subdomain"/>
    <property type="match status" value="1"/>
</dbReference>
<dbReference type="Pfam" id="PF01479">
    <property type="entry name" value="S4"/>
    <property type="match status" value="1"/>
</dbReference>
<dbReference type="InterPro" id="IPR020094">
    <property type="entry name" value="TruA/RsuA/RluB/E/F_N"/>
</dbReference>
<evidence type="ECO:0000256" key="2">
    <source>
        <dbReference type="ARBA" id="ARBA00023235"/>
    </source>
</evidence>
<proteinExistence type="inferred from homology"/>
<dbReference type="Proteomes" id="UP000228920">
    <property type="component" value="Unassembled WGS sequence"/>
</dbReference>
<dbReference type="InterPro" id="IPR050343">
    <property type="entry name" value="RsuA_PseudoU_synthase"/>
</dbReference>
<dbReference type="FunFam" id="3.10.290.10:FF:000003">
    <property type="entry name" value="Pseudouridine synthase"/>
    <property type="match status" value="1"/>
</dbReference>
<dbReference type="PANTHER" id="PTHR47683">
    <property type="entry name" value="PSEUDOURIDINE SYNTHASE FAMILY PROTEIN-RELATED"/>
    <property type="match status" value="1"/>
</dbReference>
<gene>
    <name evidence="5" type="ORF">COY32_05155</name>
</gene>